<reference evidence="6 7" key="1">
    <citation type="submission" date="2016-05" db="EMBL/GenBank/DDBJ databases">
        <title>First whole genome sequencing of Entamoeba histolytica HM1:IMSS-clone-6.</title>
        <authorList>
            <person name="Mukherjee Avik.K."/>
            <person name="Izumyama S."/>
            <person name="Nakada-Tsukui K."/>
            <person name="Nozaki T."/>
        </authorList>
    </citation>
    <scope>NUCLEOTIDE SEQUENCE [LARGE SCALE GENOMIC DNA]</scope>
    <source>
        <strain evidence="6 7">HM1:IMSS clone 6</strain>
    </source>
</reference>
<gene>
    <name evidence="6" type="ORF">CL6EHI_180030</name>
</gene>
<dbReference type="OMA" id="KESDWKE"/>
<dbReference type="AlphaFoldDB" id="A0A5K1VI25"/>
<dbReference type="SUPFAM" id="SSF103657">
    <property type="entry name" value="BAR/IMD domain-like"/>
    <property type="match status" value="1"/>
</dbReference>
<evidence type="ECO:0000256" key="3">
    <source>
        <dbReference type="PROSITE-ProRule" id="PRU00192"/>
    </source>
</evidence>
<dbReference type="Gene3D" id="2.30.30.40">
    <property type="entry name" value="SH3 Domains"/>
    <property type="match status" value="1"/>
</dbReference>
<dbReference type="Gene3D" id="1.20.1270.60">
    <property type="entry name" value="Arfaptin homology (AH) domain/BAR domain"/>
    <property type="match status" value="1"/>
</dbReference>
<dbReference type="PRINTS" id="PR00452">
    <property type="entry name" value="SH3DOMAIN"/>
</dbReference>
<dbReference type="GO" id="GO:0008092">
    <property type="term" value="F:cytoskeletal protein binding"/>
    <property type="evidence" value="ECO:0007669"/>
    <property type="project" value="UniProtKB-ARBA"/>
</dbReference>
<dbReference type="CDD" id="cd00174">
    <property type="entry name" value="SH3"/>
    <property type="match status" value="1"/>
</dbReference>
<comment type="caution">
    <text evidence="6">The sequence shown here is derived from an EMBL/GenBank/DDBJ whole genome shotgun (WGS) entry which is preliminary data.</text>
</comment>
<evidence type="ECO:0000259" key="5">
    <source>
        <dbReference type="PROSITE" id="PS50002"/>
    </source>
</evidence>
<feature type="region of interest" description="Disordered" evidence="4">
    <location>
        <begin position="327"/>
        <end position="456"/>
    </location>
</feature>
<evidence type="ECO:0000313" key="6">
    <source>
        <dbReference type="EMBL" id="GAT96935.1"/>
    </source>
</evidence>
<feature type="region of interest" description="Disordered" evidence="4">
    <location>
        <begin position="262"/>
        <end position="294"/>
    </location>
</feature>
<dbReference type="Pfam" id="PF00018">
    <property type="entry name" value="SH3_1"/>
    <property type="match status" value="1"/>
</dbReference>
<dbReference type="VEuPathDB" id="AmoebaDB:EHI8A_023950"/>
<dbReference type="InterPro" id="IPR036028">
    <property type="entry name" value="SH3-like_dom_sf"/>
</dbReference>
<dbReference type="InterPro" id="IPR043539">
    <property type="entry name" value="Grb2-like"/>
</dbReference>
<proteinExistence type="predicted"/>
<evidence type="ECO:0000256" key="1">
    <source>
        <dbReference type="ARBA" id="ARBA00022443"/>
    </source>
</evidence>
<dbReference type="SMART" id="SM00326">
    <property type="entry name" value="SH3"/>
    <property type="match status" value="1"/>
</dbReference>
<feature type="compositionally biased region" description="Low complexity" evidence="4">
    <location>
        <begin position="262"/>
        <end position="273"/>
    </location>
</feature>
<dbReference type="VEuPathDB" id="AmoebaDB:EHI7A_069720"/>
<evidence type="ECO:0000313" key="7">
    <source>
        <dbReference type="Proteomes" id="UP000078387"/>
    </source>
</evidence>
<dbReference type="EMBL" id="BDEQ01000001">
    <property type="protein sequence ID" value="GAT96935.1"/>
    <property type="molecule type" value="Genomic_DNA"/>
</dbReference>
<organism evidence="6 7">
    <name type="scientific">Entamoeba histolytica</name>
    <dbReference type="NCBI Taxonomy" id="5759"/>
    <lineage>
        <taxon>Eukaryota</taxon>
        <taxon>Amoebozoa</taxon>
        <taxon>Evosea</taxon>
        <taxon>Archamoebae</taxon>
        <taxon>Mastigamoebida</taxon>
        <taxon>Entamoebidae</taxon>
        <taxon>Entamoeba</taxon>
    </lineage>
</organism>
<accession>A0A5K1VI25</accession>
<sequence>MKTALDIVNRKIYSASKSVKEKRNEEIKEVDEEFETIDNEFKIQQCQFQHIMNSLSTHLNVIRKTPQSLLKIGDSFLQIFNQEDDIYNHVLQFNSSCQIRQMAEYDYATAYEILYSNAHSCIIQYNELEDRKKIMKDRKIDWELSQSRVREMKKKKNQKGIDELLEKEEFADVAYHELRNELIQDMCLMMNMVVKYRSTLFRAVVELEMKKRDGVNEALSIISKFGGEQGAAPQYVITEPLHSYISELHCYDFIQRRKHKITTSSSTGSTSVSAKHVPEKTLPKTPSKPSLMSQEMKLKNEIINGIKKEIEEESQYKIKKNETIVSSSLGQTEEEKKEERQTQQEKEKESNDITHKPEHTEKKEQNPFDSSSSESDDISTEKEENKTLESSESSQEEDKLHSTSSENTDESSEVITIPEENKNDVIEVNEEQEKTNENNQTEDQNNISLQNNQNKTQDEIKEITQNSSTPIVSKPEEIPLPNRPILSMKALYDYEASDSTELSLREGDIINIYDNSGDWWMAELNGKRGLVPANFIDYIK</sequence>
<dbReference type="Proteomes" id="UP000078387">
    <property type="component" value="Unassembled WGS sequence"/>
</dbReference>
<feature type="compositionally biased region" description="Low complexity" evidence="4">
    <location>
        <begin position="437"/>
        <end position="446"/>
    </location>
</feature>
<dbReference type="FunFam" id="2.30.30.40:FF:000072">
    <property type="entry name" value="Unconventional Myosin IB"/>
    <property type="match status" value="1"/>
</dbReference>
<dbReference type="InterPro" id="IPR001452">
    <property type="entry name" value="SH3_domain"/>
</dbReference>
<dbReference type="VEuPathDB" id="AmoebaDB:KM1_005180"/>
<feature type="compositionally biased region" description="Basic and acidic residues" evidence="4">
    <location>
        <begin position="379"/>
        <end position="389"/>
    </location>
</feature>
<dbReference type="InterPro" id="IPR027267">
    <property type="entry name" value="AH/BAR_dom_sf"/>
</dbReference>
<keyword evidence="2" id="KW-0727">SH2 domain</keyword>
<dbReference type="PROSITE" id="PS50002">
    <property type="entry name" value="SH3"/>
    <property type="match status" value="1"/>
</dbReference>
<feature type="compositionally biased region" description="Basic and acidic residues" evidence="4">
    <location>
        <begin position="333"/>
        <end position="366"/>
    </location>
</feature>
<dbReference type="VEuPathDB" id="AmoebaDB:EHI5A_007130"/>
<protein>
    <recommendedName>
        <fullName evidence="5">SH3 domain-containing protein</fullName>
    </recommendedName>
</protein>
<dbReference type="PANTHER" id="PTHR46037">
    <property type="entry name" value="PROTEIN ENHANCER OF SEVENLESS 2B"/>
    <property type="match status" value="1"/>
</dbReference>
<evidence type="ECO:0000256" key="4">
    <source>
        <dbReference type="SAM" id="MobiDB-lite"/>
    </source>
</evidence>
<evidence type="ECO:0000256" key="2">
    <source>
        <dbReference type="ARBA" id="ARBA00022999"/>
    </source>
</evidence>
<dbReference type="SUPFAM" id="SSF50044">
    <property type="entry name" value="SH3-domain"/>
    <property type="match status" value="1"/>
</dbReference>
<keyword evidence="1 3" id="KW-0728">SH3 domain</keyword>
<dbReference type="VEuPathDB" id="AmoebaDB:EHI_180030"/>
<name>A0A5K1VI25_ENTHI</name>
<feature type="domain" description="SH3" evidence="5">
    <location>
        <begin position="483"/>
        <end position="540"/>
    </location>
</feature>
<feature type="compositionally biased region" description="Basic and acidic residues" evidence="4">
    <location>
        <begin position="419"/>
        <end position="436"/>
    </location>
</feature>